<dbReference type="PROSITE" id="PS51257">
    <property type="entry name" value="PROKAR_LIPOPROTEIN"/>
    <property type="match status" value="1"/>
</dbReference>
<keyword evidence="9" id="KW-1185">Reference proteome</keyword>
<evidence type="ECO:0000256" key="5">
    <source>
        <dbReference type="ARBA" id="ARBA00023288"/>
    </source>
</evidence>
<dbReference type="Pfam" id="PF14041">
    <property type="entry name" value="Lipoprotein_21"/>
    <property type="match status" value="1"/>
</dbReference>
<dbReference type="InterPro" id="IPR025971">
    <property type="entry name" value="LppP/LprE"/>
</dbReference>
<dbReference type="Proteomes" id="UP001611450">
    <property type="component" value="Unassembled WGS sequence"/>
</dbReference>
<keyword evidence="4" id="KW-0564">Palmitate</keyword>
<feature type="compositionally biased region" description="Low complexity" evidence="6">
    <location>
        <begin position="34"/>
        <end position="78"/>
    </location>
</feature>
<evidence type="ECO:0000256" key="7">
    <source>
        <dbReference type="SAM" id="SignalP"/>
    </source>
</evidence>
<comment type="caution">
    <text evidence="8">The sequence shown here is derived from an EMBL/GenBank/DDBJ whole genome shotgun (WGS) entry which is preliminary data.</text>
</comment>
<proteinExistence type="predicted"/>
<keyword evidence="3" id="KW-0472">Membrane</keyword>
<evidence type="ECO:0000256" key="1">
    <source>
        <dbReference type="ARBA" id="ARBA00022475"/>
    </source>
</evidence>
<feature type="chain" id="PRO_5047228330" evidence="7">
    <location>
        <begin position="21"/>
        <end position="225"/>
    </location>
</feature>
<name>A0ABW7WK07_9NOCA</name>
<evidence type="ECO:0000256" key="6">
    <source>
        <dbReference type="SAM" id="MobiDB-lite"/>
    </source>
</evidence>
<feature type="signal peptide" evidence="7">
    <location>
        <begin position="1"/>
        <end position="20"/>
    </location>
</feature>
<evidence type="ECO:0000313" key="8">
    <source>
        <dbReference type="EMBL" id="MFI2323293.1"/>
    </source>
</evidence>
<evidence type="ECO:0000256" key="2">
    <source>
        <dbReference type="ARBA" id="ARBA00022729"/>
    </source>
</evidence>
<gene>
    <name evidence="8" type="ORF">ACH47G_22645</name>
</gene>
<accession>A0ABW7WK07</accession>
<feature type="region of interest" description="Disordered" evidence="6">
    <location>
        <begin position="23"/>
        <end position="96"/>
    </location>
</feature>
<dbReference type="RefSeq" id="WP_396947927.1">
    <property type="nucleotide sequence ID" value="NZ_JBIRXV010000005.1"/>
</dbReference>
<evidence type="ECO:0000313" key="9">
    <source>
        <dbReference type="Proteomes" id="UP001611450"/>
    </source>
</evidence>
<dbReference type="EMBL" id="JBIRXV010000005">
    <property type="protein sequence ID" value="MFI2323293.1"/>
    <property type="molecule type" value="Genomic_DNA"/>
</dbReference>
<organism evidence="8 9">
    <name type="scientific">Nocardia beijingensis</name>
    <dbReference type="NCBI Taxonomy" id="95162"/>
    <lineage>
        <taxon>Bacteria</taxon>
        <taxon>Bacillati</taxon>
        <taxon>Actinomycetota</taxon>
        <taxon>Actinomycetes</taxon>
        <taxon>Mycobacteriales</taxon>
        <taxon>Nocardiaceae</taxon>
        <taxon>Nocardia</taxon>
    </lineage>
</organism>
<evidence type="ECO:0000256" key="3">
    <source>
        <dbReference type="ARBA" id="ARBA00023136"/>
    </source>
</evidence>
<keyword evidence="5 8" id="KW-0449">Lipoprotein</keyword>
<evidence type="ECO:0000256" key="4">
    <source>
        <dbReference type="ARBA" id="ARBA00023139"/>
    </source>
</evidence>
<keyword evidence="2 7" id="KW-0732">Signal</keyword>
<reference evidence="8 9" key="1">
    <citation type="submission" date="2024-10" db="EMBL/GenBank/DDBJ databases">
        <title>The Natural Products Discovery Center: Release of the First 8490 Sequenced Strains for Exploring Actinobacteria Biosynthetic Diversity.</title>
        <authorList>
            <person name="Kalkreuter E."/>
            <person name="Kautsar S.A."/>
            <person name="Yang D."/>
            <person name="Bader C.D."/>
            <person name="Teijaro C.N."/>
            <person name="Fluegel L."/>
            <person name="Davis C.M."/>
            <person name="Simpson J.R."/>
            <person name="Lauterbach L."/>
            <person name="Steele A.D."/>
            <person name="Gui C."/>
            <person name="Meng S."/>
            <person name="Li G."/>
            <person name="Viehrig K."/>
            <person name="Ye F."/>
            <person name="Su P."/>
            <person name="Kiefer A.F."/>
            <person name="Nichols A."/>
            <person name="Cepeda A.J."/>
            <person name="Yan W."/>
            <person name="Fan B."/>
            <person name="Jiang Y."/>
            <person name="Adhikari A."/>
            <person name="Zheng C.-J."/>
            <person name="Schuster L."/>
            <person name="Cowan T.M."/>
            <person name="Smanski M.J."/>
            <person name="Chevrette M.G."/>
            <person name="De Carvalho L.P.S."/>
            <person name="Shen B."/>
        </authorList>
    </citation>
    <scope>NUCLEOTIDE SEQUENCE [LARGE SCALE GENOMIC DNA]</scope>
    <source>
        <strain evidence="8 9">NPDC019626</strain>
    </source>
</reference>
<sequence>MNVKLSAVASLAATVVIATAACGTDSGTSAGPETSAGRTATASPASPAVTRTPAIGDPATTPEPAPGATAAPGTPAATISSPVTQQPPEGSGHGLCFDANSALAASSIATLATPPGGSWTVEGASEDPIAAGCSGVLSWMAVEWPGIHPGTHVLFFTGGKYLGTASARPYAYTTVLGKTRDTVSVQYRWPEKSDPLCCPQGGPSVVTFTLTGTTVQANGQFPPDN</sequence>
<keyword evidence="1" id="KW-1003">Cell membrane</keyword>
<feature type="compositionally biased region" description="Polar residues" evidence="6">
    <location>
        <begin position="79"/>
        <end position="88"/>
    </location>
</feature>
<protein>
    <submittedName>
        <fullName evidence="8">LppP/LprE family lipoprotein</fullName>
    </submittedName>
</protein>